<gene>
    <name evidence="3" type="ORF">E1261_38890</name>
</gene>
<dbReference type="CDD" id="cd08369">
    <property type="entry name" value="FMT_core"/>
    <property type="match status" value="1"/>
</dbReference>
<dbReference type="PANTHER" id="PTHR11138:SF5">
    <property type="entry name" value="METHIONYL-TRNA FORMYLTRANSFERASE, MITOCHONDRIAL"/>
    <property type="match status" value="1"/>
</dbReference>
<dbReference type="EMBL" id="SMKA01000308">
    <property type="protein sequence ID" value="TDC16466.1"/>
    <property type="molecule type" value="Genomic_DNA"/>
</dbReference>
<organism evidence="3 4">
    <name type="scientific">Kribbella albertanoniae</name>
    <dbReference type="NCBI Taxonomy" id="1266829"/>
    <lineage>
        <taxon>Bacteria</taxon>
        <taxon>Bacillati</taxon>
        <taxon>Actinomycetota</taxon>
        <taxon>Actinomycetes</taxon>
        <taxon>Propionibacteriales</taxon>
        <taxon>Kribbellaceae</taxon>
        <taxon>Kribbella</taxon>
    </lineage>
</organism>
<dbReference type="PANTHER" id="PTHR11138">
    <property type="entry name" value="METHIONYL-TRNA FORMYLTRANSFERASE"/>
    <property type="match status" value="1"/>
</dbReference>
<proteinExistence type="predicted"/>
<accession>A0A4V2XN15</accession>
<dbReference type="InterPro" id="IPR005793">
    <property type="entry name" value="Formyl_trans_C"/>
</dbReference>
<evidence type="ECO:0000259" key="2">
    <source>
        <dbReference type="Pfam" id="PF02911"/>
    </source>
</evidence>
<dbReference type="Pfam" id="PF02911">
    <property type="entry name" value="Formyl_trans_C"/>
    <property type="match status" value="1"/>
</dbReference>
<evidence type="ECO:0000259" key="1">
    <source>
        <dbReference type="Pfam" id="PF00551"/>
    </source>
</evidence>
<feature type="domain" description="Formyl transferase C-terminal" evidence="2">
    <location>
        <begin position="200"/>
        <end position="276"/>
    </location>
</feature>
<dbReference type="Proteomes" id="UP000295075">
    <property type="component" value="Unassembled WGS sequence"/>
</dbReference>
<sequence length="277" mass="29178">MRIVALSSYLPSYRIISDWAERAGHEVVLVVTLPPTDRYGSGPSPFAEKVSAETGVLMTSKLKSTAAAVIGALQPDLVVSAAFPRLIPDEILRIPAYGALNLHPSRLPNGRGPNPVRVIYEGATTVDVTIHRTDNAFDTGAIMAQRSAPLPAELTGPALFAAWLELLGDALDEAGAKAFARDPGVVQQDGNSSYAAMFEPAEYELDFREPSATIIRKAAALNIMAPRAEAVIQGERVVVSAVRVAEGNGTGAPGAVLAKDPDGWDIRSGDGVVRVTA</sequence>
<dbReference type="SUPFAM" id="SSF50486">
    <property type="entry name" value="FMT C-terminal domain-like"/>
    <property type="match status" value="1"/>
</dbReference>
<dbReference type="InterPro" id="IPR002376">
    <property type="entry name" value="Formyl_transf_N"/>
</dbReference>
<keyword evidence="4" id="KW-1185">Reference proteome</keyword>
<reference evidence="3 4" key="1">
    <citation type="submission" date="2019-03" db="EMBL/GenBank/DDBJ databases">
        <title>Draft genome sequences of novel Actinobacteria.</title>
        <authorList>
            <person name="Sahin N."/>
            <person name="Ay H."/>
            <person name="Saygin H."/>
        </authorList>
    </citation>
    <scope>NUCLEOTIDE SEQUENCE [LARGE SCALE GENOMIC DNA]</scope>
    <source>
        <strain evidence="3 4">JCM 30547</strain>
    </source>
</reference>
<dbReference type="Gene3D" id="3.40.50.12230">
    <property type="match status" value="1"/>
</dbReference>
<dbReference type="AlphaFoldDB" id="A0A4V2XN15"/>
<protein>
    <recommendedName>
        <fullName evidence="5">Methionyl-tRNA formyltransferase</fullName>
    </recommendedName>
</protein>
<dbReference type="Pfam" id="PF00551">
    <property type="entry name" value="Formyl_trans_N"/>
    <property type="match status" value="1"/>
</dbReference>
<dbReference type="RefSeq" id="WP_132414763.1">
    <property type="nucleotide sequence ID" value="NZ_SMKA01000308.1"/>
</dbReference>
<dbReference type="SUPFAM" id="SSF53328">
    <property type="entry name" value="Formyltransferase"/>
    <property type="match status" value="1"/>
</dbReference>
<dbReference type="GO" id="GO:0004479">
    <property type="term" value="F:methionyl-tRNA formyltransferase activity"/>
    <property type="evidence" value="ECO:0007669"/>
    <property type="project" value="TreeGrafter"/>
</dbReference>
<dbReference type="InterPro" id="IPR036477">
    <property type="entry name" value="Formyl_transf_N_sf"/>
</dbReference>
<evidence type="ECO:0000313" key="3">
    <source>
        <dbReference type="EMBL" id="TDC16466.1"/>
    </source>
</evidence>
<dbReference type="InterPro" id="IPR011034">
    <property type="entry name" value="Formyl_transferase-like_C_sf"/>
</dbReference>
<comment type="caution">
    <text evidence="3">The sequence shown here is derived from an EMBL/GenBank/DDBJ whole genome shotgun (WGS) entry which is preliminary data.</text>
</comment>
<feature type="domain" description="Formyl transferase N-terminal" evidence="1">
    <location>
        <begin position="25"/>
        <end position="156"/>
    </location>
</feature>
<dbReference type="OrthoDB" id="9802815at2"/>
<evidence type="ECO:0000313" key="4">
    <source>
        <dbReference type="Proteomes" id="UP000295075"/>
    </source>
</evidence>
<name>A0A4V2XN15_9ACTN</name>
<evidence type="ECO:0008006" key="5">
    <source>
        <dbReference type="Google" id="ProtNLM"/>
    </source>
</evidence>